<comment type="caution">
    <text evidence="2">The sequence shown here is derived from an EMBL/GenBank/DDBJ whole genome shotgun (WGS) entry which is preliminary data.</text>
</comment>
<protein>
    <submittedName>
        <fullName evidence="2">Uncharacterized protein</fullName>
    </submittedName>
</protein>
<reference evidence="2 3" key="1">
    <citation type="journal article" date="2021" name="BMC Genomics">
        <title>Datura genome reveals duplications of psychoactive alkaloid biosynthetic genes and high mutation rate following tissue culture.</title>
        <authorList>
            <person name="Rajewski A."/>
            <person name="Carter-House D."/>
            <person name="Stajich J."/>
            <person name="Litt A."/>
        </authorList>
    </citation>
    <scope>NUCLEOTIDE SEQUENCE [LARGE SCALE GENOMIC DNA]</scope>
    <source>
        <strain evidence="2">AR-01</strain>
    </source>
</reference>
<evidence type="ECO:0000313" key="3">
    <source>
        <dbReference type="Proteomes" id="UP000823775"/>
    </source>
</evidence>
<evidence type="ECO:0000313" key="2">
    <source>
        <dbReference type="EMBL" id="MCD7464819.1"/>
    </source>
</evidence>
<accession>A0ABS8T0F8</accession>
<sequence>TSDSLPGRHSQGNGSQSCQNKNSRTPVSQCQSSVGQPSYQKVTFSTCRKVHSEPTPARSHQTLSGRGAGRGAGSTIQGGGHPRLYAALDRRSAKTSSAVVI</sequence>
<feature type="compositionally biased region" description="Gly residues" evidence="1">
    <location>
        <begin position="66"/>
        <end position="81"/>
    </location>
</feature>
<feature type="non-terminal residue" evidence="2">
    <location>
        <position position="1"/>
    </location>
</feature>
<gene>
    <name evidence="2" type="ORF">HAX54_053458</name>
</gene>
<evidence type="ECO:0000256" key="1">
    <source>
        <dbReference type="SAM" id="MobiDB-lite"/>
    </source>
</evidence>
<dbReference type="Proteomes" id="UP000823775">
    <property type="component" value="Unassembled WGS sequence"/>
</dbReference>
<dbReference type="EMBL" id="JACEIK010000996">
    <property type="protein sequence ID" value="MCD7464819.1"/>
    <property type="molecule type" value="Genomic_DNA"/>
</dbReference>
<feature type="compositionally biased region" description="Polar residues" evidence="1">
    <location>
        <begin position="1"/>
        <end position="46"/>
    </location>
</feature>
<keyword evidence="3" id="KW-1185">Reference proteome</keyword>
<feature type="region of interest" description="Disordered" evidence="1">
    <location>
        <begin position="1"/>
        <end position="101"/>
    </location>
</feature>
<feature type="non-terminal residue" evidence="2">
    <location>
        <position position="101"/>
    </location>
</feature>
<name>A0ABS8T0F8_DATST</name>
<proteinExistence type="predicted"/>
<organism evidence="2 3">
    <name type="scientific">Datura stramonium</name>
    <name type="common">Jimsonweed</name>
    <name type="synonym">Common thornapple</name>
    <dbReference type="NCBI Taxonomy" id="4076"/>
    <lineage>
        <taxon>Eukaryota</taxon>
        <taxon>Viridiplantae</taxon>
        <taxon>Streptophyta</taxon>
        <taxon>Embryophyta</taxon>
        <taxon>Tracheophyta</taxon>
        <taxon>Spermatophyta</taxon>
        <taxon>Magnoliopsida</taxon>
        <taxon>eudicotyledons</taxon>
        <taxon>Gunneridae</taxon>
        <taxon>Pentapetalae</taxon>
        <taxon>asterids</taxon>
        <taxon>lamiids</taxon>
        <taxon>Solanales</taxon>
        <taxon>Solanaceae</taxon>
        <taxon>Solanoideae</taxon>
        <taxon>Datureae</taxon>
        <taxon>Datura</taxon>
    </lineage>
</organism>